<keyword evidence="1" id="KW-0472">Membrane</keyword>
<reference evidence="2" key="1">
    <citation type="submission" date="2022-11" db="EMBL/GenBank/DDBJ databases">
        <title>Methylomonas rapida sp. nov., Carotenoid-Producing Obligate Methanotrophs with High Growth Characteristics and Biotechnological Potential.</title>
        <authorList>
            <person name="Tikhonova E.N."/>
            <person name="Suleimanov R.Z."/>
            <person name="Miroshnikov K."/>
            <person name="Oshkin I.Y."/>
            <person name="Belova S.E."/>
            <person name="Danilova O.V."/>
            <person name="Ashikhmin A."/>
            <person name="Konopkin A."/>
            <person name="But S.Y."/>
            <person name="Khmelenina V.N."/>
            <person name="Kuznetsov N."/>
            <person name="Pimenov N.V."/>
            <person name="Dedysh S.N."/>
        </authorList>
    </citation>
    <scope>NUCLEOTIDE SEQUENCE</scope>
    <source>
        <strain evidence="2">MP1</strain>
    </source>
</reference>
<protein>
    <submittedName>
        <fullName evidence="2">Uncharacterized protein</fullName>
    </submittedName>
</protein>
<keyword evidence="1" id="KW-0812">Transmembrane</keyword>
<name>A0ABY7GGI7_9GAMM</name>
<sequence>MLINPVLERITKYLFLLCACIAGILHFHQDAWPEPAYYDQSLLEPPLQTETDRDSFLIEANELKYTIHPKFDYELYGVVVSYSNADGFTNIWHHKRWRDFINVRDLCVIWGKNVESGVYKRMKFDSDSWTCWAYWPDQETRTLFTMNALSNNHIVSDDDKVKAALMQAEPGDLIRLKGVLAEYINHTGGYTRGTSTTRDDTGQGACETIYVDEFAIVKKANPTLRRLASLFNWLTLISFVGYFALFISTPPKPRYR</sequence>
<organism evidence="2 3">
    <name type="scientific">Methylomonas rapida</name>
    <dbReference type="NCBI Taxonomy" id="2963939"/>
    <lineage>
        <taxon>Bacteria</taxon>
        <taxon>Pseudomonadati</taxon>
        <taxon>Pseudomonadota</taxon>
        <taxon>Gammaproteobacteria</taxon>
        <taxon>Methylococcales</taxon>
        <taxon>Methylococcaceae</taxon>
        <taxon>Methylomonas</taxon>
    </lineage>
</organism>
<dbReference type="Proteomes" id="UP001162780">
    <property type="component" value="Chromosome"/>
</dbReference>
<keyword evidence="3" id="KW-1185">Reference proteome</keyword>
<evidence type="ECO:0000313" key="3">
    <source>
        <dbReference type="Proteomes" id="UP001162780"/>
    </source>
</evidence>
<dbReference type="RefSeq" id="WP_255188928.1">
    <property type="nucleotide sequence ID" value="NZ_CP113517.1"/>
</dbReference>
<evidence type="ECO:0000313" key="2">
    <source>
        <dbReference type="EMBL" id="WAR43939.1"/>
    </source>
</evidence>
<accession>A0ABY7GGI7</accession>
<evidence type="ECO:0000256" key="1">
    <source>
        <dbReference type="SAM" id="Phobius"/>
    </source>
</evidence>
<keyword evidence="1" id="KW-1133">Transmembrane helix</keyword>
<gene>
    <name evidence="2" type="ORF">NM686_016410</name>
</gene>
<proteinExistence type="predicted"/>
<feature type="transmembrane region" description="Helical" evidence="1">
    <location>
        <begin position="230"/>
        <end position="247"/>
    </location>
</feature>
<dbReference type="EMBL" id="CP113517">
    <property type="protein sequence ID" value="WAR43939.1"/>
    <property type="molecule type" value="Genomic_DNA"/>
</dbReference>